<proteinExistence type="predicted"/>
<evidence type="ECO:0000313" key="2">
    <source>
        <dbReference type="Proteomes" id="UP000309997"/>
    </source>
</evidence>
<comment type="caution">
    <text evidence="1">The sequence shown here is derived from an EMBL/GenBank/DDBJ whole genome shotgun (WGS) entry which is preliminary data.</text>
</comment>
<name>A0ACC4C853_POPAL</name>
<accession>A0ACC4C853</accession>
<organism evidence="1 2">
    <name type="scientific">Populus alba</name>
    <name type="common">White poplar</name>
    <dbReference type="NCBI Taxonomy" id="43335"/>
    <lineage>
        <taxon>Eukaryota</taxon>
        <taxon>Viridiplantae</taxon>
        <taxon>Streptophyta</taxon>
        <taxon>Embryophyta</taxon>
        <taxon>Tracheophyta</taxon>
        <taxon>Spermatophyta</taxon>
        <taxon>Magnoliopsida</taxon>
        <taxon>eudicotyledons</taxon>
        <taxon>Gunneridae</taxon>
        <taxon>Pentapetalae</taxon>
        <taxon>rosids</taxon>
        <taxon>fabids</taxon>
        <taxon>Malpighiales</taxon>
        <taxon>Salicaceae</taxon>
        <taxon>Saliceae</taxon>
        <taxon>Populus</taxon>
    </lineage>
</organism>
<dbReference type="Proteomes" id="UP000309997">
    <property type="component" value="Unassembled WGS sequence"/>
</dbReference>
<reference evidence="1 2" key="1">
    <citation type="journal article" date="2024" name="Plant Biotechnol. J.">
        <title>Genome and CRISPR/Cas9 system of a widespread forest tree (Populus alba) in the world.</title>
        <authorList>
            <person name="Liu Y.J."/>
            <person name="Jiang P.F."/>
            <person name="Han X.M."/>
            <person name="Li X.Y."/>
            <person name="Wang H.M."/>
            <person name="Wang Y.J."/>
            <person name="Wang X.X."/>
            <person name="Zeng Q.Y."/>
        </authorList>
    </citation>
    <scope>NUCLEOTIDE SEQUENCE [LARGE SCALE GENOMIC DNA]</scope>
    <source>
        <strain evidence="2">cv. PAL-ZL1</strain>
    </source>
</reference>
<evidence type="ECO:0000313" key="1">
    <source>
        <dbReference type="EMBL" id="KAL3587012.1"/>
    </source>
</evidence>
<sequence>MARAYIDLNSGHKIKKFQNGGGQRSLDTRPEHGRPHDDDDQGIDEVSWDFQNPYCISLARCPILLLGPSISCSSDPLPSWRVSLTSWT</sequence>
<keyword evidence="2" id="KW-1185">Reference proteome</keyword>
<dbReference type="EMBL" id="RCHU02000006">
    <property type="protein sequence ID" value="KAL3587012.1"/>
    <property type="molecule type" value="Genomic_DNA"/>
</dbReference>
<gene>
    <name evidence="1" type="ORF">D5086_013879</name>
</gene>
<protein>
    <submittedName>
        <fullName evidence="1">Uncharacterized protein</fullName>
    </submittedName>
</protein>